<keyword evidence="3 7" id="KW-1133">Transmembrane helix</keyword>
<protein>
    <recommendedName>
        <fullName evidence="7">Flagellar protein</fullName>
    </recommendedName>
</protein>
<gene>
    <name evidence="8" type="primary">fliO</name>
    <name evidence="8" type="ORF">J057_01324</name>
</gene>
<keyword evidence="8" id="KW-0969">Cilium</keyword>
<comment type="subcellular location">
    <subcellularLocation>
        <location evidence="7">Cell membrane</location>
    </subcellularLocation>
    <subcellularLocation>
        <location evidence="7">Bacterial flagellum basal body</location>
    </subcellularLocation>
</comment>
<dbReference type="InterPro" id="IPR022781">
    <property type="entry name" value="Flagellar_biosynth_FliO"/>
</dbReference>
<dbReference type="GO" id="GO:0009425">
    <property type="term" value="C:bacterial-type flagellum basal body"/>
    <property type="evidence" value="ECO:0007669"/>
    <property type="project" value="UniProtKB-SubCell"/>
</dbReference>
<dbReference type="STRING" id="626887.J057_01324"/>
<evidence type="ECO:0000313" key="9">
    <source>
        <dbReference type="Proteomes" id="UP000013165"/>
    </source>
</evidence>
<evidence type="ECO:0000313" key="8">
    <source>
        <dbReference type="EMBL" id="ENO17038.2"/>
    </source>
</evidence>
<evidence type="ECO:0000256" key="4">
    <source>
        <dbReference type="ARBA" id="ARBA00023136"/>
    </source>
</evidence>
<evidence type="ECO:0000256" key="1">
    <source>
        <dbReference type="ARBA" id="ARBA00022475"/>
    </source>
</evidence>
<keyword evidence="5 7" id="KW-0975">Bacterial flagellum</keyword>
<dbReference type="Pfam" id="PF04347">
    <property type="entry name" value="FliO"/>
    <property type="match status" value="1"/>
</dbReference>
<dbReference type="OrthoDB" id="5741235at2"/>
<dbReference type="AlphaFoldDB" id="N6X7B5"/>
<dbReference type="GO" id="GO:0005886">
    <property type="term" value="C:plasma membrane"/>
    <property type="evidence" value="ECO:0007669"/>
    <property type="project" value="UniProtKB-SubCell"/>
</dbReference>
<dbReference type="InterPro" id="IPR052205">
    <property type="entry name" value="FliO/MopB"/>
</dbReference>
<dbReference type="eggNOG" id="COG3190">
    <property type="taxonomic scope" value="Bacteria"/>
</dbReference>
<feature type="transmembrane region" description="Helical" evidence="7">
    <location>
        <begin position="22"/>
        <end position="46"/>
    </location>
</feature>
<keyword evidence="2 7" id="KW-0812">Transmembrane</keyword>
<dbReference type="NCBIfam" id="TIGR03500">
    <property type="entry name" value="FliO_TIGR"/>
    <property type="match status" value="1"/>
</dbReference>
<dbReference type="PANTHER" id="PTHR38766">
    <property type="entry name" value="FLAGELLAR PROTEIN FLIO"/>
    <property type="match status" value="1"/>
</dbReference>
<dbReference type="Proteomes" id="UP000013165">
    <property type="component" value="Unassembled WGS sequence"/>
</dbReference>
<proteinExistence type="inferred from homology"/>
<accession>N6X7B5</accession>
<evidence type="ECO:0000256" key="3">
    <source>
        <dbReference type="ARBA" id="ARBA00022989"/>
    </source>
</evidence>
<dbReference type="GO" id="GO:0044781">
    <property type="term" value="P:bacterial-type flagellum organization"/>
    <property type="evidence" value="ECO:0007669"/>
    <property type="project" value="UniProtKB-UniRule"/>
</dbReference>
<keyword evidence="9" id="KW-1185">Reference proteome</keyword>
<evidence type="ECO:0000256" key="2">
    <source>
        <dbReference type="ARBA" id="ARBA00022692"/>
    </source>
</evidence>
<evidence type="ECO:0000256" key="6">
    <source>
        <dbReference type="ARBA" id="ARBA00037937"/>
    </source>
</evidence>
<evidence type="ECO:0000256" key="7">
    <source>
        <dbReference type="RuleBase" id="RU362064"/>
    </source>
</evidence>
<keyword evidence="4 7" id="KW-0472">Membrane</keyword>
<dbReference type="PANTHER" id="PTHR38766:SF1">
    <property type="entry name" value="FLAGELLAR PROTEIN FLIO"/>
    <property type="match status" value="1"/>
</dbReference>
<sequence>MPLLAEETASGGSVSGQGPDSLVSLLSLGAGLVAVIALIFGCAWLVKRMNGLTGINSQAMRIVSVLSVGARERIVLVDVGGTQILVGITPSAIRTLHVFDEPVVTESGRIEGDFAKRLQAMIGRNWGDRSATNRGDRGGDA</sequence>
<name>N6X7B5_9GAMM</name>
<dbReference type="EMBL" id="APLQ01000007">
    <property type="protein sequence ID" value="ENO17038.2"/>
    <property type="molecule type" value="Genomic_DNA"/>
</dbReference>
<organism evidence="8 9">
    <name type="scientific">Marinobacter nanhaiticus D15-8W</name>
    <dbReference type="NCBI Taxonomy" id="626887"/>
    <lineage>
        <taxon>Bacteria</taxon>
        <taxon>Pseudomonadati</taxon>
        <taxon>Pseudomonadota</taxon>
        <taxon>Gammaproteobacteria</taxon>
        <taxon>Pseudomonadales</taxon>
        <taxon>Marinobacteraceae</taxon>
        <taxon>Marinobacter</taxon>
    </lineage>
</organism>
<comment type="caution">
    <text evidence="8">The sequence shown here is derived from an EMBL/GenBank/DDBJ whole genome shotgun (WGS) entry which is preliminary data.</text>
</comment>
<comment type="similarity">
    <text evidence="6 7">Belongs to the FliO/MopB family.</text>
</comment>
<reference evidence="8 9" key="1">
    <citation type="journal article" date="2013" name="Genome Announc.">
        <title>Genome Sequence of the Polycyclic Aromatic Hydrocarbon-Degrading Bacterium Strain Marinobacter nanhaiticus D15-8WT.</title>
        <authorList>
            <person name="Cui Z."/>
            <person name="Gao W."/>
            <person name="Li Q."/>
            <person name="Xu G."/>
            <person name="Zheng L."/>
        </authorList>
    </citation>
    <scope>NUCLEOTIDE SEQUENCE [LARGE SCALE GENOMIC DNA]</scope>
    <source>
        <strain evidence="8 9">D15-8W</strain>
    </source>
</reference>
<dbReference type="PATRIC" id="fig|626887.3.peg.246"/>
<keyword evidence="8" id="KW-0966">Cell projection</keyword>
<evidence type="ECO:0000256" key="5">
    <source>
        <dbReference type="ARBA" id="ARBA00023143"/>
    </source>
</evidence>
<keyword evidence="8" id="KW-0282">Flagellum</keyword>
<dbReference type="HOGENOM" id="CLU_113213_2_0_6"/>
<keyword evidence="1 7" id="KW-1003">Cell membrane</keyword>